<keyword evidence="1 4" id="KW-0269">Exonuclease</keyword>
<evidence type="ECO:0000256" key="1">
    <source>
        <dbReference type="ARBA" id="ARBA00022839"/>
    </source>
</evidence>
<dbReference type="PANTHER" id="PTHR30231">
    <property type="entry name" value="DNA POLYMERASE III SUBUNIT EPSILON"/>
    <property type="match status" value="1"/>
</dbReference>
<dbReference type="eggNOG" id="COG2176">
    <property type="taxonomic scope" value="Bacteria"/>
</dbReference>
<dbReference type="SMART" id="SM00479">
    <property type="entry name" value="EXOIII"/>
    <property type="match status" value="1"/>
</dbReference>
<dbReference type="STRING" id="1341695.BBOMB_1071"/>
<dbReference type="GO" id="GO:0005829">
    <property type="term" value="C:cytosol"/>
    <property type="evidence" value="ECO:0007669"/>
    <property type="project" value="TreeGrafter"/>
</dbReference>
<feature type="region of interest" description="Disordered" evidence="2">
    <location>
        <begin position="1"/>
        <end position="28"/>
    </location>
</feature>
<dbReference type="EC" id="2.7.7.7" evidence="4"/>
<dbReference type="InterPro" id="IPR012337">
    <property type="entry name" value="RNaseH-like_sf"/>
</dbReference>
<dbReference type="GO" id="GO:0045004">
    <property type="term" value="P:DNA replication proofreading"/>
    <property type="evidence" value="ECO:0007669"/>
    <property type="project" value="TreeGrafter"/>
</dbReference>
<comment type="caution">
    <text evidence="4">The sequence shown here is derived from an EMBL/GenBank/DDBJ whole genome shotgun (WGS) entry which is preliminary data.</text>
</comment>
<reference evidence="4 5" key="1">
    <citation type="journal article" date="2014" name="Appl. Environ. Microbiol.">
        <title>Genomic encyclopedia of type strains of the genus Bifidobacterium.</title>
        <authorList>
            <person name="Milani C."/>
            <person name="Lugli G.A."/>
            <person name="Duranti S."/>
            <person name="Turroni F."/>
            <person name="Bottacini F."/>
            <person name="Mangifesta M."/>
            <person name="Sanchez B."/>
            <person name="Viappiani A."/>
            <person name="Mancabelli L."/>
            <person name="Taminiau B."/>
            <person name="Delcenserie V."/>
            <person name="Barrangou R."/>
            <person name="Margolles A."/>
            <person name="van Sinderen D."/>
            <person name="Ventura M."/>
        </authorList>
    </citation>
    <scope>NUCLEOTIDE SEQUENCE [LARGE SCALE GENOMIC DNA]</scope>
    <source>
        <strain evidence="4 5">DSM 19703</strain>
    </source>
</reference>
<dbReference type="NCBIfam" id="TIGR00573">
    <property type="entry name" value="dnaq"/>
    <property type="match status" value="1"/>
</dbReference>
<evidence type="ECO:0000256" key="2">
    <source>
        <dbReference type="SAM" id="MobiDB-lite"/>
    </source>
</evidence>
<protein>
    <submittedName>
        <fullName evidence="4">Exonuclease</fullName>
        <ecNumber evidence="4">2.7.7.7</ecNumber>
    </submittedName>
</protein>
<dbReference type="EMBL" id="ATLK01000001">
    <property type="protein sequence ID" value="KFF31684.1"/>
    <property type="molecule type" value="Genomic_DNA"/>
</dbReference>
<dbReference type="FunFam" id="3.30.420.10:FF:000045">
    <property type="entry name" value="3'-5' exonuclease DinG"/>
    <property type="match status" value="1"/>
</dbReference>
<accession>A0A080N6J7</accession>
<dbReference type="InterPro" id="IPR006054">
    <property type="entry name" value="DnaQ"/>
</dbReference>
<keyword evidence="5" id="KW-1185">Reference proteome</keyword>
<keyword evidence="1 4" id="KW-0378">Hydrolase</keyword>
<evidence type="ECO:0000313" key="4">
    <source>
        <dbReference type="EMBL" id="KFF31684.1"/>
    </source>
</evidence>
<feature type="domain" description="Exonuclease" evidence="3">
    <location>
        <begin position="43"/>
        <end position="209"/>
    </location>
</feature>
<dbReference type="InterPro" id="IPR036397">
    <property type="entry name" value="RNaseH_sf"/>
</dbReference>
<evidence type="ECO:0000259" key="3">
    <source>
        <dbReference type="SMART" id="SM00479"/>
    </source>
</evidence>
<dbReference type="SUPFAM" id="SSF53098">
    <property type="entry name" value="Ribonuclease H-like"/>
    <property type="match status" value="1"/>
</dbReference>
<dbReference type="Proteomes" id="UP000028730">
    <property type="component" value="Unassembled WGS sequence"/>
</dbReference>
<keyword evidence="4" id="KW-0808">Transferase</keyword>
<keyword evidence="4" id="KW-0548">Nucleotidyltransferase</keyword>
<dbReference type="AlphaFoldDB" id="A0A080N6J7"/>
<organism evidence="4 5">
    <name type="scientific">Bifidobacterium bombi DSM 19703</name>
    <dbReference type="NCBI Taxonomy" id="1341695"/>
    <lineage>
        <taxon>Bacteria</taxon>
        <taxon>Bacillati</taxon>
        <taxon>Actinomycetota</taxon>
        <taxon>Actinomycetes</taxon>
        <taxon>Bifidobacteriales</taxon>
        <taxon>Bifidobacteriaceae</taxon>
        <taxon>Bifidobacterium</taxon>
    </lineage>
</organism>
<evidence type="ECO:0000313" key="5">
    <source>
        <dbReference type="Proteomes" id="UP000028730"/>
    </source>
</evidence>
<dbReference type="PANTHER" id="PTHR30231:SF41">
    <property type="entry name" value="DNA POLYMERASE III SUBUNIT EPSILON"/>
    <property type="match status" value="1"/>
</dbReference>
<dbReference type="GO" id="GO:0003677">
    <property type="term" value="F:DNA binding"/>
    <property type="evidence" value="ECO:0007669"/>
    <property type="project" value="InterPro"/>
</dbReference>
<dbReference type="InterPro" id="IPR013520">
    <property type="entry name" value="Ribonucl_H"/>
</dbReference>
<gene>
    <name evidence="4" type="ORF">BBOMB_1071</name>
</gene>
<sequence>MSTPGLGRIWRGHEDEKDISGTAPCAEPLVPKVRSDNDGLPLDYVVLDTETTGLNSGSDRIIEIGAVKVRGRVVVDRFSVLVNPGRPLSGKIVELTGMTDSMLADQPPIKDVLPKFVRWIGDDVLVGHNLKFDMGFLGEEADRNGIDFPGPACIDTLQMSRAMFPQERHHRLKDLIQRFGIADAEEHRALSDAIQTQQCFEWMRQYVSQLGGTFATRKQDNTYTSRITNTTQADNTRTAGETRHFGGHDQHRARNPQPIGKCIVENDTPWQSAYVSKPAEHQNLFTRFLPNDEIWVSLTHGRIQTGKYKGYPTIDVWIDGEFAGSLTANETAKHYDHVPDEGGISYAHFRIDKKSGNYQLRVSFPYSDHKTDLTKLLERQPTSQPQTPTED</sequence>
<name>A0A080N6J7_9BIFI</name>
<keyword evidence="1 4" id="KW-0540">Nuclease</keyword>
<dbReference type="Pfam" id="PF00929">
    <property type="entry name" value="RNase_T"/>
    <property type="match status" value="1"/>
</dbReference>
<dbReference type="RefSeq" id="WP_238549895.1">
    <property type="nucleotide sequence ID" value="NZ_ATLK01000001.1"/>
</dbReference>
<dbReference type="CDD" id="cd06127">
    <property type="entry name" value="DEDDh"/>
    <property type="match status" value="1"/>
</dbReference>
<dbReference type="Gene3D" id="3.30.420.10">
    <property type="entry name" value="Ribonuclease H-like superfamily/Ribonuclease H"/>
    <property type="match status" value="1"/>
</dbReference>
<dbReference type="GO" id="GO:0003887">
    <property type="term" value="F:DNA-directed DNA polymerase activity"/>
    <property type="evidence" value="ECO:0007669"/>
    <property type="project" value="UniProtKB-EC"/>
</dbReference>
<dbReference type="GO" id="GO:0008408">
    <property type="term" value="F:3'-5' exonuclease activity"/>
    <property type="evidence" value="ECO:0007669"/>
    <property type="project" value="TreeGrafter"/>
</dbReference>
<proteinExistence type="predicted"/>